<dbReference type="EMBL" id="MH271295">
    <property type="protein sequence ID" value="AWY04724.1"/>
    <property type="molecule type" value="Genomic_DNA"/>
</dbReference>
<reference evidence="1 2" key="1">
    <citation type="submission" date="2018-04" db="EMBL/GenBank/DDBJ databases">
        <authorList>
            <person name="Harrington T."/>
            <person name="Washburn E."/>
            <person name="Bricker J."/>
            <person name="McKinney A."/>
            <person name="Betsko A.J."/>
            <person name="Garlena R.A."/>
            <person name="Russell D.A."/>
            <person name="Pope W.A."/>
            <person name="Jacobs-Sera D."/>
            <person name="Hatfull G.F."/>
        </authorList>
    </citation>
    <scope>NUCLEOTIDE SEQUENCE [LARGE SCALE GENOMIC DNA]</scope>
</reference>
<organism evidence="1 2">
    <name type="scientific">Gordonia phage Ebert</name>
    <dbReference type="NCBI Taxonomy" id="2201426"/>
    <lineage>
        <taxon>Viruses</taxon>
        <taxon>Duplodnaviria</taxon>
        <taxon>Heunggongvirae</taxon>
        <taxon>Uroviricota</taxon>
        <taxon>Caudoviricetes</taxon>
        <taxon>Attisvirus</taxon>
        <taxon>Attisvirus ebert</taxon>
    </lineage>
</organism>
<evidence type="ECO:0000313" key="1">
    <source>
        <dbReference type="EMBL" id="AWY04724.1"/>
    </source>
</evidence>
<keyword evidence="2" id="KW-1185">Reference proteome</keyword>
<proteinExistence type="predicted"/>
<evidence type="ECO:0000313" key="2">
    <source>
        <dbReference type="Proteomes" id="UP000250548"/>
    </source>
</evidence>
<dbReference type="GeneID" id="77929757"/>
<dbReference type="RefSeq" id="YP_010653917.1">
    <property type="nucleotide sequence ID" value="NC_070804.1"/>
</dbReference>
<name>A0A2Z4Q443_9CAUD</name>
<protein>
    <submittedName>
        <fullName evidence="1">Uncharacterized protein</fullName>
    </submittedName>
</protein>
<dbReference type="Proteomes" id="UP000250548">
    <property type="component" value="Segment"/>
</dbReference>
<gene>
    <name evidence="1" type="primary">56</name>
    <name evidence="1" type="ORF">PBI_EBERT_56</name>
</gene>
<sequence length="100" mass="11039">MTAPAINPAAIDAALPDLNADVACEFGNECDRPAVWRVRVHGFRRPSQECANHALCLCDKHQVVQRDKIENILWPGPFRCAGCDRICRQVSDVIISVVAL</sequence>
<dbReference type="KEGG" id="vg:77929757"/>
<accession>A0A2Z4Q443</accession>